<organism evidence="3 4">
    <name type="scientific">Fructobacillus broussonetiae</name>
    <dbReference type="NCBI Taxonomy" id="2713173"/>
    <lineage>
        <taxon>Bacteria</taxon>
        <taxon>Bacillati</taxon>
        <taxon>Bacillota</taxon>
        <taxon>Bacilli</taxon>
        <taxon>Lactobacillales</taxon>
        <taxon>Lactobacillaceae</taxon>
        <taxon>Fructobacillus</taxon>
    </lineage>
</organism>
<feature type="transmembrane region" description="Helical" evidence="1">
    <location>
        <begin position="195"/>
        <end position="217"/>
    </location>
</feature>
<reference evidence="3 4" key="1">
    <citation type="submission" date="2020-02" db="EMBL/GenBank/DDBJ databases">
        <title>Fructobacillus sp. isolated from paper mulberry of Taiwan.</title>
        <authorList>
            <person name="Lin S.-T."/>
        </authorList>
    </citation>
    <scope>NUCLEOTIDE SEQUENCE [LARGE SCALE GENOMIC DNA]</scope>
    <source>
        <strain evidence="3 4">M2-14</strain>
    </source>
</reference>
<keyword evidence="4" id="KW-1185">Reference proteome</keyword>
<dbReference type="RefSeq" id="WP_213808401.1">
    <property type="nucleotide sequence ID" value="NZ_JAAMFK010000001.1"/>
</dbReference>
<feature type="transmembrane region" description="Helical" evidence="1">
    <location>
        <begin position="237"/>
        <end position="265"/>
    </location>
</feature>
<feature type="domain" description="YdbS-like PH" evidence="2">
    <location>
        <begin position="56"/>
        <end position="125"/>
    </location>
</feature>
<feature type="transmembrane region" description="Helical" evidence="1">
    <location>
        <begin position="23"/>
        <end position="50"/>
    </location>
</feature>
<feature type="domain" description="YdbS-like PH" evidence="2">
    <location>
        <begin position="264"/>
        <end position="345"/>
    </location>
</feature>
<comment type="caution">
    <text evidence="3">The sequence shown here is derived from an EMBL/GenBank/DDBJ whole genome shotgun (WGS) entry which is preliminary data.</text>
</comment>
<gene>
    <name evidence="3" type="ORF">G6R29_00500</name>
</gene>
<sequence>MKPKHLHILAFFEQVFLDGRTTFFALIGVMALLHWTWWEFTLLFLAWFTFEGLDYWMRRYWLTENELVLTSGILRRKWRHLPYQKIQNIHRSQWFFLKPFRLEKIAVDSGGQGGERENQITLPVIPTWVTWVIEQKHQNPNTELDVLLEIADQQVAMKSEDFSKALLDKTGDRQDHHLTVKDGKEVEHKTSVKELFLYALTAPEVLLQFAIVFGFLGRLDSHVHVFETISDEVSTKSVLMIVGVVIAFLVVLFIFNIIKTVILYYDFTFSKKDGHLQIQRGLFEVRGLTFAENRIQSLQIEQNLWRNLLKLATVRLRLITDKSGDDEVQRKLPTMFPLVKSKEANDLAHAFLPSLVPEKKPAIKSGSFFQSWAMARNAVVYLGVILAVALYFWLNTYSVMVAIFLLVLGALSGYYKGRVTGTAIVEEGKVLVLQTARLFNKKTVYVKCENIQSVSLTQSFWMALFNKRAHLIVVIRTNDGSAEIETRYLPLQEARAIYAAYQAAYQK</sequence>
<evidence type="ECO:0000259" key="2">
    <source>
        <dbReference type="Pfam" id="PF03703"/>
    </source>
</evidence>
<feature type="transmembrane region" description="Helical" evidence="1">
    <location>
        <begin position="374"/>
        <end position="393"/>
    </location>
</feature>
<dbReference type="InterPro" id="IPR005182">
    <property type="entry name" value="YdbS-like_PH"/>
</dbReference>
<dbReference type="InterPro" id="IPR014529">
    <property type="entry name" value="UCP026631"/>
</dbReference>
<accession>A0ABS5QZB2</accession>
<dbReference type="PANTHER" id="PTHR34473">
    <property type="entry name" value="UPF0699 TRANSMEMBRANE PROTEIN YDBS"/>
    <property type="match status" value="1"/>
</dbReference>
<dbReference type="Proteomes" id="UP001519504">
    <property type="component" value="Unassembled WGS sequence"/>
</dbReference>
<evidence type="ECO:0000256" key="1">
    <source>
        <dbReference type="SAM" id="Phobius"/>
    </source>
</evidence>
<dbReference type="PIRSF" id="PIRSF026631">
    <property type="entry name" value="UCP026631"/>
    <property type="match status" value="1"/>
</dbReference>
<evidence type="ECO:0000313" key="3">
    <source>
        <dbReference type="EMBL" id="MBS9338117.1"/>
    </source>
</evidence>
<keyword evidence="1" id="KW-0812">Transmembrane</keyword>
<feature type="transmembrane region" description="Helical" evidence="1">
    <location>
        <begin position="399"/>
        <end position="415"/>
    </location>
</feature>
<name>A0ABS5QZB2_9LACO</name>
<proteinExistence type="predicted"/>
<dbReference type="PANTHER" id="PTHR34473:SF2">
    <property type="entry name" value="UPF0699 TRANSMEMBRANE PROTEIN YDBT"/>
    <property type="match status" value="1"/>
</dbReference>
<keyword evidence="1" id="KW-1133">Transmembrane helix</keyword>
<keyword evidence="1" id="KW-0472">Membrane</keyword>
<dbReference type="EMBL" id="JAAMFK010000001">
    <property type="protein sequence ID" value="MBS9338117.1"/>
    <property type="molecule type" value="Genomic_DNA"/>
</dbReference>
<protein>
    <submittedName>
        <fullName evidence="3">PH domain-containing protein</fullName>
    </submittedName>
</protein>
<dbReference type="Pfam" id="PF03703">
    <property type="entry name" value="bPH_2"/>
    <property type="match status" value="3"/>
</dbReference>
<evidence type="ECO:0000313" key="4">
    <source>
        <dbReference type="Proteomes" id="UP001519504"/>
    </source>
</evidence>
<feature type="domain" description="YdbS-like PH" evidence="2">
    <location>
        <begin position="429"/>
        <end position="500"/>
    </location>
</feature>